<name>A0A4V3DL16_9GAMM</name>
<comment type="caution">
    <text evidence="2">The sequence shown here is derived from an EMBL/GenBank/DDBJ whole genome shotgun (WGS) entry which is preliminary data.</text>
</comment>
<dbReference type="InterPro" id="IPR014917">
    <property type="entry name" value="DUF1800"/>
</dbReference>
<dbReference type="EMBL" id="SNZH01000025">
    <property type="protein sequence ID" value="TDR37373.1"/>
    <property type="molecule type" value="Genomic_DNA"/>
</dbReference>
<evidence type="ECO:0000313" key="2">
    <source>
        <dbReference type="EMBL" id="TDR37373.1"/>
    </source>
</evidence>
<feature type="chain" id="PRO_5020362540" evidence="1">
    <location>
        <begin position="24"/>
        <end position="494"/>
    </location>
</feature>
<dbReference type="Proteomes" id="UP000295293">
    <property type="component" value="Unassembled WGS sequence"/>
</dbReference>
<dbReference type="RefSeq" id="WP_166654376.1">
    <property type="nucleotide sequence ID" value="NZ_SNZH01000025.1"/>
</dbReference>
<reference evidence="2 3" key="1">
    <citation type="submission" date="2019-03" db="EMBL/GenBank/DDBJ databases">
        <title>Genomic Encyclopedia of Type Strains, Phase IV (KMG-IV): sequencing the most valuable type-strain genomes for metagenomic binning, comparative biology and taxonomic classification.</title>
        <authorList>
            <person name="Goeker M."/>
        </authorList>
    </citation>
    <scope>NUCLEOTIDE SEQUENCE [LARGE SCALE GENOMIC DNA]</scope>
    <source>
        <strain evidence="2 3">DSM 21667</strain>
    </source>
</reference>
<proteinExistence type="predicted"/>
<sequence length="494" mass="53692">MQAQPARRQLLAALFAAPPAADAALPPPDSALLLLNRSSFGATAAELARARSLGVSAYLAEQLAPQQLDDSLLDARLAQSLPTLALSNAQLIADYAHSDDAPRRRQPLIELQAATLSRQLFSRRQLFEVLVEFWSNHFNVTHSDGPARYYKTVDDREVIRAHALGRFADLLRASAQSPAMLAYLDNASNVVDGPNENYARELLELHTLGVDGGYSESDVAEVARCFTGWSIDRRAGQHVFRFVAARHDFGAKQVLGRQLPAGQGIEDGLAVLDLLATHPSTARHIARKLLCRFVEDFPAESLVQRIAAVFTASGGDIRATVQALLESAEFRASADAKFKRPAEFALSSLRSAGARVQGEHWLRIVADALAQQGQTPLNWPAPNGYPDVQAYWLNTAALLQRWNFVLALFQRGSGSGLYVDIAALYGSARTPAQLVDALALRLLQRPLAAAARELLLAYAAQGAAPERVFTPASLDTTARELAALLLASPYHHYR</sequence>
<dbReference type="Pfam" id="PF08811">
    <property type="entry name" value="DUF1800"/>
    <property type="match status" value="1"/>
</dbReference>
<keyword evidence="3" id="KW-1185">Reference proteome</keyword>
<feature type="signal peptide" evidence="1">
    <location>
        <begin position="1"/>
        <end position="23"/>
    </location>
</feature>
<evidence type="ECO:0000313" key="3">
    <source>
        <dbReference type="Proteomes" id="UP000295293"/>
    </source>
</evidence>
<protein>
    <submittedName>
        <fullName evidence="2">Uncharacterized protein (DUF1800 family)</fullName>
    </submittedName>
</protein>
<gene>
    <name evidence="2" type="ORF">DFR29_12535</name>
</gene>
<dbReference type="AlphaFoldDB" id="A0A4V3DL16"/>
<accession>A0A4V3DL16</accession>
<organism evidence="2 3">
    <name type="scientific">Tahibacter aquaticus</name>
    <dbReference type="NCBI Taxonomy" id="520092"/>
    <lineage>
        <taxon>Bacteria</taxon>
        <taxon>Pseudomonadati</taxon>
        <taxon>Pseudomonadota</taxon>
        <taxon>Gammaproteobacteria</taxon>
        <taxon>Lysobacterales</taxon>
        <taxon>Rhodanobacteraceae</taxon>
        <taxon>Tahibacter</taxon>
    </lineage>
</organism>
<evidence type="ECO:0000256" key="1">
    <source>
        <dbReference type="SAM" id="SignalP"/>
    </source>
</evidence>
<keyword evidence="1" id="KW-0732">Signal</keyword>